<sequence length="71" mass="7790">MNDDFSPFCGHITCSVEMMEAAEWSARTTGTVGENRRSSGIHCTDGNRPATSATWARWILTPAFLVLLARS</sequence>
<evidence type="ECO:0000313" key="1">
    <source>
        <dbReference type="EMBL" id="AQK63981.1"/>
    </source>
</evidence>
<accession>A0A1D6GKY2</accession>
<dbReference type="EMBL" id="CM000781">
    <property type="protein sequence ID" value="AQK63981.1"/>
    <property type="molecule type" value="Genomic_DNA"/>
</dbReference>
<name>A0A1D6GKY2_MAIZE</name>
<organism evidence="1">
    <name type="scientific">Zea mays</name>
    <name type="common">Maize</name>
    <dbReference type="NCBI Taxonomy" id="4577"/>
    <lineage>
        <taxon>Eukaryota</taxon>
        <taxon>Viridiplantae</taxon>
        <taxon>Streptophyta</taxon>
        <taxon>Embryophyta</taxon>
        <taxon>Tracheophyta</taxon>
        <taxon>Spermatophyta</taxon>
        <taxon>Magnoliopsida</taxon>
        <taxon>Liliopsida</taxon>
        <taxon>Poales</taxon>
        <taxon>Poaceae</taxon>
        <taxon>PACMAD clade</taxon>
        <taxon>Panicoideae</taxon>
        <taxon>Andropogonodae</taxon>
        <taxon>Andropogoneae</taxon>
        <taxon>Tripsacinae</taxon>
        <taxon>Zea</taxon>
    </lineage>
</organism>
<reference evidence="1" key="1">
    <citation type="submission" date="2015-12" db="EMBL/GenBank/DDBJ databases">
        <title>Update maize B73 reference genome by single molecule sequencing technologies.</title>
        <authorList>
            <consortium name="Maize Genome Sequencing Project"/>
            <person name="Ware D."/>
        </authorList>
    </citation>
    <scope>NUCLEOTIDE SEQUENCE</scope>
    <source>
        <tissue evidence="1">Seedling</tissue>
    </source>
</reference>
<protein>
    <submittedName>
        <fullName evidence="1">Uncharacterized protein</fullName>
    </submittedName>
</protein>
<gene>
    <name evidence="1" type="ORF">ZEAMMB73_Zm00001d013608</name>
</gene>
<dbReference type="AlphaFoldDB" id="A0A1D6GKY2"/>
<proteinExistence type="predicted"/>